<evidence type="ECO:0000256" key="1">
    <source>
        <dbReference type="SAM" id="Coils"/>
    </source>
</evidence>
<reference evidence="3" key="1">
    <citation type="journal article" date="2020" name="mSystems">
        <title>Genome- and Community-Level Interaction Insights into Carbon Utilization and Element Cycling Functions of Hydrothermarchaeota in Hydrothermal Sediment.</title>
        <authorList>
            <person name="Zhou Z."/>
            <person name="Liu Y."/>
            <person name="Xu W."/>
            <person name="Pan J."/>
            <person name="Luo Z.H."/>
            <person name="Li M."/>
        </authorList>
    </citation>
    <scope>NUCLEOTIDE SEQUENCE [LARGE SCALE GENOMIC DNA]</scope>
    <source>
        <strain evidence="3">HyVt-533</strain>
    </source>
</reference>
<dbReference type="EMBL" id="DROK01000220">
    <property type="protein sequence ID" value="HHI97678.1"/>
    <property type="molecule type" value="Genomic_DNA"/>
</dbReference>
<proteinExistence type="predicted"/>
<dbReference type="InterPro" id="IPR058493">
    <property type="entry name" value="DUF8180"/>
</dbReference>
<name>A0A7V5P0L1_9BACT</name>
<protein>
    <recommendedName>
        <fullName evidence="2">DUF8180 domain-containing protein</fullName>
    </recommendedName>
</protein>
<accession>A0A7V5P0L1</accession>
<feature type="domain" description="DUF8180" evidence="2">
    <location>
        <begin position="8"/>
        <end position="64"/>
    </location>
</feature>
<dbReference type="Pfam" id="PF26551">
    <property type="entry name" value="DUF8180"/>
    <property type="match status" value="1"/>
</dbReference>
<keyword evidence="1" id="KW-0175">Coiled coil</keyword>
<gene>
    <name evidence="3" type="ORF">ENJ96_07470</name>
</gene>
<sequence>MSDILAKLAKILPHWEEHLKEHAEELERWAEKLEEEAQPKLAQKLKEAALLLASARLKLAEAKNLQEGGDLAEELALCAVCAWRETCQKRFTRDTGSPFRCPDFTRDVTLKT</sequence>
<feature type="coiled-coil region" evidence="1">
    <location>
        <begin position="16"/>
        <end position="65"/>
    </location>
</feature>
<comment type="caution">
    <text evidence="3">The sequence shown here is derived from an EMBL/GenBank/DDBJ whole genome shotgun (WGS) entry which is preliminary data.</text>
</comment>
<organism evidence="3">
    <name type="scientific">Thermodesulfatator atlanticus</name>
    <dbReference type="NCBI Taxonomy" id="501497"/>
    <lineage>
        <taxon>Bacteria</taxon>
        <taxon>Pseudomonadati</taxon>
        <taxon>Thermodesulfobacteriota</taxon>
        <taxon>Thermodesulfobacteria</taxon>
        <taxon>Thermodesulfobacteriales</taxon>
        <taxon>Thermodesulfatatoraceae</taxon>
        <taxon>Thermodesulfatator</taxon>
    </lineage>
</organism>
<dbReference type="AlphaFoldDB" id="A0A7V5P0L1"/>
<evidence type="ECO:0000313" key="3">
    <source>
        <dbReference type="EMBL" id="HHI97678.1"/>
    </source>
</evidence>
<evidence type="ECO:0000259" key="2">
    <source>
        <dbReference type="Pfam" id="PF26551"/>
    </source>
</evidence>
<dbReference type="Proteomes" id="UP000886101">
    <property type="component" value="Unassembled WGS sequence"/>
</dbReference>